<evidence type="ECO:0000259" key="4">
    <source>
        <dbReference type="Pfam" id="PF26079"/>
    </source>
</evidence>
<dbReference type="InterPro" id="IPR006949">
    <property type="entry name" value="Barrel_Baseplate_J-like"/>
</dbReference>
<comment type="similarity">
    <text evidence="1">Belongs to the Mu gp47/PBSX XkdT family.</text>
</comment>
<feature type="domain" description="Baseplate J-like central" evidence="3">
    <location>
        <begin position="195"/>
        <end position="262"/>
    </location>
</feature>
<dbReference type="RefSeq" id="WP_038094304.1">
    <property type="nucleotide sequence ID" value="NZ_JMIR01000049.1"/>
</dbReference>
<evidence type="ECO:0000256" key="1">
    <source>
        <dbReference type="ARBA" id="ARBA00038087"/>
    </source>
</evidence>
<dbReference type="InterPro" id="IPR052399">
    <property type="entry name" value="Phage_Baseplate_Assmbl_Protein"/>
</dbReference>
<feature type="domain" description="Baseplate protein J-like barrel" evidence="2">
    <location>
        <begin position="86"/>
        <end position="173"/>
    </location>
</feature>
<reference evidence="5 6" key="1">
    <citation type="journal article" date="2013" name="Int. J. Syst. Evol. Microbiol.">
        <title>Tumebacillus flagellatus sp. nov., an alpha-amylase/pullulanase-producing bacterium isolated from cassava wastewater.</title>
        <authorList>
            <person name="Wang Q."/>
            <person name="Xie N."/>
            <person name="Qin Y."/>
            <person name="Shen N."/>
            <person name="Zhu J."/>
            <person name="Mi H."/>
            <person name="Huang R."/>
        </authorList>
    </citation>
    <scope>NUCLEOTIDE SEQUENCE [LARGE SCALE GENOMIC DNA]</scope>
    <source>
        <strain evidence="5 6">GST4</strain>
    </source>
</reference>
<keyword evidence="6" id="KW-1185">Reference proteome</keyword>
<organism evidence="5 6">
    <name type="scientific">Tumebacillus flagellatus</name>
    <dbReference type="NCBI Taxonomy" id="1157490"/>
    <lineage>
        <taxon>Bacteria</taxon>
        <taxon>Bacillati</taxon>
        <taxon>Bacillota</taxon>
        <taxon>Bacilli</taxon>
        <taxon>Bacillales</taxon>
        <taxon>Alicyclobacillaceae</taxon>
        <taxon>Tumebacillus</taxon>
    </lineage>
</organism>
<dbReference type="Pfam" id="PF26078">
    <property type="entry name" value="Baseplate_J_M"/>
    <property type="match status" value="1"/>
</dbReference>
<dbReference type="Proteomes" id="UP000027931">
    <property type="component" value="Unassembled WGS sequence"/>
</dbReference>
<sequence length="350" mass="36990">MFKTYDQILMELLTSLRSNTGITDLQPGSLAYTIMAVVARGLRGLWFMLEQVVKLFFVSTSYGTFLERRCNERGVFRKLGTVATGTVRFTRTSPSPISTNLKQGTLLATMDGKIEFAVTTDINLPLGWTSVAVPVACLTIGKVGNLATGTALQVVGIAVVGVQNVSVEALSGGVDTESDGELRARYLFTIQNPQNGGTAADYLVWAMEVQGVVHAIPLPLSRGPGTVDVVVSDGSIPPDALVKAVSDHIQTKRPVGADVKVIKPDQHTIDVTATVTAMTGYALSTLDTQVKQAITTYLSNVPIGGVVRFTGIIQAAMSVPGVLDFNLTAPAANIQLSNTELAVPGLLDVA</sequence>
<dbReference type="InterPro" id="IPR058531">
    <property type="entry name" value="Baseplate_J_M"/>
</dbReference>
<dbReference type="STRING" id="1157490.EL26_22890"/>
<evidence type="ECO:0000259" key="2">
    <source>
        <dbReference type="Pfam" id="PF04865"/>
    </source>
</evidence>
<comment type="caution">
    <text evidence="5">The sequence shown here is derived from an EMBL/GenBank/DDBJ whole genome shotgun (WGS) entry which is preliminary data.</text>
</comment>
<protein>
    <submittedName>
        <fullName evidence="5">Uncharacterized protein</fullName>
    </submittedName>
</protein>
<evidence type="ECO:0000259" key="3">
    <source>
        <dbReference type="Pfam" id="PF26078"/>
    </source>
</evidence>
<dbReference type="OrthoDB" id="2554267at2"/>
<dbReference type="PANTHER" id="PTHR37829:SF3">
    <property type="entry name" value="PROTEIN JAYE-RELATED"/>
    <property type="match status" value="1"/>
</dbReference>
<name>A0A074LIS1_9BACL</name>
<dbReference type="PANTHER" id="PTHR37829">
    <property type="entry name" value="PHAGE-LIKE ELEMENT PBSX PROTEIN XKDT"/>
    <property type="match status" value="1"/>
</dbReference>
<dbReference type="eggNOG" id="COG3299">
    <property type="taxonomic scope" value="Bacteria"/>
</dbReference>
<gene>
    <name evidence="5" type="ORF">EL26_22890</name>
</gene>
<evidence type="ECO:0000313" key="6">
    <source>
        <dbReference type="Proteomes" id="UP000027931"/>
    </source>
</evidence>
<proteinExistence type="inferred from homology"/>
<dbReference type="Pfam" id="PF04865">
    <property type="entry name" value="Baseplate_J"/>
    <property type="match status" value="1"/>
</dbReference>
<dbReference type="Pfam" id="PF26079">
    <property type="entry name" value="Baseplate_J_C"/>
    <property type="match status" value="1"/>
</dbReference>
<accession>A0A074LIS1</accession>
<evidence type="ECO:0000313" key="5">
    <source>
        <dbReference type="EMBL" id="KEO81029.1"/>
    </source>
</evidence>
<dbReference type="InterPro" id="IPR058530">
    <property type="entry name" value="Baseplate_J-like_C"/>
</dbReference>
<feature type="domain" description="Baseplate J-like C-terminal" evidence="4">
    <location>
        <begin position="269"/>
        <end position="346"/>
    </location>
</feature>
<dbReference type="EMBL" id="JMIR01000049">
    <property type="protein sequence ID" value="KEO81029.1"/>
    <property type="molecule type" value="Genomic_DNA"/>
</dbReference>
<dbReference type="AlphaFoldDB" id="A0A074LIS1"/>